<protein>
    <submittedName>
        <fullName evidence="2">Uncharacterized protein</fullName>
    </submittedName>
</protein>
<reference evidence="2 3" key="1">
    <citation type="submission" date="2016-12" db="EMBL/GenBank/DDBJ databases">
        <authorList>
            <person name="Song W.-J."/>
            <person name="Kurnit D.M."/>
        </authorList>
    </citation>
    <scope>NUCLEOTIDE SEQUENCE [LARGE SCALE GENOMIC DNA]</scope>
    <source>
        <strain evidence="2 3">DSM 12503</strain>
    </source>
</reference>
<keyword evidence="1" id="KW-0732">Signal</keyword>
<dbReference type="STRING" id="1121345.SAMN02745217_01720"/>
<dbReference type="AlphaFoldDB" id="A0A1M7Y6D0"/>
<evidence type="ECO:0000313" key="3">
    <source>
        <dbReference type="Proteomes" id="UP000184612"/>
    </source>
</evidence>
<evidence type="ECO:0000313" key="2">
    <source>
        <dbReference type="EMBL" id="SHO48207.1"/>
    </source>
</evidence>
<gene>
    <name evidence="2" type="ORF">SAMN02745217_01720</name>
</gene>
<sequence length="217" mass="23684">MKNKVVALMMAGIMLFTLNGITAFAKENESQTRSWVAPVTETTQNGIPESQIITPYDVIIGPYFSSYNYNVTSKVDKFKTIATFSHNNKYGSGPAVMNGVVTNSTSQGSEWSGNVSFTGEIKAGILADIKTQVGVGYKDSRSTNEAVGYSLSYTVPKGKVGHIDLYYRGTKVGGTVTTWTAYTANMNNKLYTTSYVYATVYPSSNIDIYSETYDTTN</sequence>
<dbReference type="OrthoDB" id="2680607at2"/>
<dbReference type="EMBL" id="FRFD01000005">
    <property type="protein sequence ID" value="SHO48207.1"/>
    <property type="molecule type" value="Genomic_DNA"/>
</dbReference>
<evidence type="ECO:0000256" key="1">
    <source>
        <dbReference type="SAM" id="SignalP"/>
    </source>
</evidence>
<name>A0A1M7Y6D0_9FIRM</name>
<feature type="signal peptide" evidence="1">
    <location>
        <begin position="1"/>
        <end position="25"/>
    </location>
</feature>
<organism evidence="2 3">
    <name type="scientific">Anaerocolumna xylanovorans DSM 12503</name>
    <dbReference type="NCBI Taxonomy" id="1121345"/>
    <lineage>
        <taxon>Bacteria</taxon>
        <taxon>Bacillati</taxon>
        <taxon>Bacillota</taxon>
        <taxon>Clostridia</taxon>
        <taxon>Lachnospirales</taxon>
        <taxon>Lachnospiraceae</taxon>
        <taxon>Anaerocolumna</taxon>
    </lineage>
</organism>
<proteinExistence type="predicted"/>
<dbReference type="RefSeq" id="WP_073588446.1">
    <property type="nucleotide sequence ID" value="NZ_FRFD01000005.1"/>
</dbReference>
<keyword evidence="3" id="KW-1185">Reference proteome</keyword>
<dbReference type="Proteomes" id="UP000184612">
    <property type="component" value="Unassembled WGS sequence"/>
</dbReference>
<accession>A0A1M7Y6D0</accession>
<feature type="chain" id="PRO_5012207120" evidence="1">
    <location>
        <begin position="26"/>
        <end position="217"/>
    </location>
</feature>